<feature type="compositionally biased region" description="Basic and acidic residues" evidence="1">
    <location>
        <begin position="8"/>
        <end position="25"/>
    </location>
</feature>
<gene>
    <name evidence="2" type="ORF">PFISCL1PPCAC_17187</name>
</gene>
<protein>
    <submittedName>
        <fullName evidence="2">Uncharacterized protein</fullName>
    </submittedName>
</protein>
<dbReference type="Proteomes" id="UP001432322">
    <property type="component" value="Unassembled WGS sequence"/>
</dbReference>
<organism evidence="2 3">
    <name type="scientific">Pristionchus fissidentatus</name>
    <dbReference type="NCBI Taxonomy" id="1538716"/>
    <lineage>
        <taxon>Eukaryota</taxon>
        <taxon>Metazoa</taxon>
        <taxon>Ecdysozoa</taxon>
        <taxon>Nematoda</taxon>
        <taxon>Chromadorea</taxon>
        <taxon>Rhabditida</taxon>
        <taxon>Rhabditina</taxon>
        <taxon>Diplogasteromorpha</taxon>
        <taxon>Diplogasteroidea</taxon>
        <taxon>Neodiplogasteridae</taxon>
        <taxon>Pristionchus</taxon>
    </lineage>
</organism>
<name>A0AAV5W6A0_9BILA</name>
<feature type="non-terminal residue" evidence="2">
    <location>
        <position position="61"/>
    </location>
</feature>
<evidence type="ECO:0000313" key="3">
    <source>
        <dbReference type="Proteomes" id="UP001432322"/>
    </source>
</evidence>
<reference evidence="2" key="1">
    <citation type="submission" date="2023-10" db="EMBL/GenBank/DDBJ databases">
        <title>Genome assembly of Pristionchus species.</title>
        <authorList>
            <person name="Yoshida K."/>
            <person name="Sommer R.J."/>
        </authorList>
    </citation>
    <scope>NUCLEOTIDE SEQUENCE</scope>
    <source>
        <strain evidence="2">RS5133</strain>
    </source>
</reference>
<keyword evidence="3" id="KW-1185">Reference proteome</keyword>
<feature type="region of interest" description="Disordered" evidence="1">
    <location>
        <begin position="1"/>
        <end position="61"/>
    </location>
</feature>
<proteinExistence type="predicted"/>
<evidence type="ECO:0000313" key="2">
    <source>
        <dbReference type="EMBL" id="GMT25890.1"/>
    </source>
</evidence>
<accession>A0AAV5W6A0</accession>
<dbReference type="EMBL" id="BTSY01000004">
    <property type="protein sequence ID" value="GMT25890.1"/>
    <property type="molecule type" value="Genomic_DNA"/>
</dbReference>
<feature type="compositionally biased region" description="Polar residues" evidence="1">
    <location>
        <begin position="34"/>
        <end position="45"/>
    </location>
</feature>
<sequence>MGSPTIDGRGENESQHEDPLERDQQTLEYAKWASSENRSEMTQKGSAIASITAEPANERTT</sequence>
<evidence type="ECO:0000256" key="1">
    <source>
        <dbReference type="SAM" id="MobiDB-lite"/>
    </source>
</evidence>
<dbReference type="AlphaFoldDB" id="A0AAV5W6A0"/>
<comment type="caution">
    <text evidence="2">The sequence shown here is derived from an EMBL/GenBank/DDBJ whole genome shotgun (WGS) entry which is preliminary data.</text>
</comment>